<dbReference type="Proteomes" id="UP000594263">
    <property type="component" value="Unplaced"/>
</dbReference>
<sequence length="64" mass="7506">MDRDTQSCSNIWHSTARLIYEKPAQRPNCYTDGRTQKYLKNVAIYNLNKLLYSEISVIWVAPLN</sequence>
<protein>
    <submittedName>
        <fullName evidence="1">Uncharacterized protein</fullName>
    </submittedName>
</protein>
<dbReference type="Gramene" id="Kaladp0024s0453.2.v1.1">
    <property type="protein sequence ID" value="Kaladp0024s0453.2.v1.1.CDS.1"/>
    <property type="gene ID" value="Kaladp0024s0453.v1.1"/>
</dbReference>
<dbReference type="EnsemblPlants" id="Kaladp0024s0453.2.v1.1">
    <property type="protein sequence ID" value="Kaladp0024s0453.2.v1.1.CDS.1"/>
    <property type="gene ID" value="Kaladp0024s0453.v1.1"/>
</dbReference>
<dbReference type="AlphaFoldDB" id="A0A7N0T6Q3"/>
<name>A0A7N0T6Q3_KALFE</name>
<evidence type="ECO:0000313" key="2">
    <source>
        <dbReference type="Proteomes" id="UP000594263"/>
    </source>
</evidence>
<evidence type="ECO:0000313" key="1">
    <source>
        <dbReference type="EnsemblPlants" id="Kaladp0024s0453.1.v1.1.CDS.1"/>
    </source>
</evidence>
<keyword evidence="2" id="KW-1185">Reference proteome</keyword>
<dbReference type="Gramene" id="Kaladp0024s0453.1.v1.1">
    <property type="protein sequence ID" value="Kaladp0024s0453.1.v1.1.CDS.1"/>
    <property type="gene ID" value="Kaladp0024s0453.v1.1"/>
</dbReference>
<proteinExistence type="predicted"/>
<organism evidence="1 2">
    <name type="scientific">Kalanchoe fedtschenkoi</name>
    <name type="common">Lavender scallops</name>
    <name type="synonym">South American air plant</name>
    <dbReference type="NCBI Taxonomy" id="63787"/>
    <lineage>
        <taxon>Eukaryota</taxon>
        <taxon>Viridiplantae</taxon>
        <taxon>Streptophyta</taxon>
        <taxon>Embryophyta</taxon>
        <taxon>Tracheophyta</taxon>
        <taxon>Spermatophyta</taxon>
        <taxon>Magnoliopsida</taxon>
        <taxon>eudicotyledons</taxon>
        <taxon>Gunneridae</taxon>
        <taxon>Pentapetalae</taxon>
        <taxon>Saxifragales</taxon>
        <taxon>Crassulaceae</taxon>
        <taxon>Kalanchoe</taxon>
    </lineage>
</organism>
<accession>A0A7N0T6Q3</accession>
<reference evidence="1" key="1">
    <citation type="submission" date="2021-01" db="UniProtKB">
        <authorList>
            <consortium name="EnsemblPlants"/>
        </authorList>
    </citation>
    <scope>IDENTIFICATION</scope>
</reference>
<dbReference type="EnsemblPlants" id="Kaladp0024s0453.1.v1.1">
    <property type="protein sequence ID" value="Kaladp0024s0453.1.v1.1.CDS.1"/>
    <property type="gene ID" value="Kaladp0024s0453.v1.1"/>
</dbReference>